<name>A0A841RQ04_9BACI</name>
<dbReference type="SUPFAM" id="SSF54427">
    <property type="entry name" value="NTF2-like"/>
    <property type="match status" value="1"/>
</dbReference>
<sequence length="117" mass="13344">MSLDKHFFMDFNKALMNVDVKSVIEKVSDNVVWRMVGTETIKGKEKLEALLSDVKSDEGFEIDLEHIIIEGNKAALNGTIHSLSNQGEWSHYSFCDMYLVNENDNKITEIISYVQSL</sequence>
<feature type="domain" description="SnoaL-like" evidence="1">
    <location>
        <begin position="11"/>
        <end position="110"/>
    </location>
</feature>
<proteinExistence type="predicted"/>
<dbReference type="RefSeq" id="WP_184248152.1">
    <property type="nucleotide sequence ID" value="NZ_BAAACU010000042.1"/>
</dbReference>
<dbReference type="AlphaFoldDB" id="A0A841RQ04"/>
<keyword evidence="2" id="KW-0378">Hydrolase</keyword>
<reference evidence="2 3" key="1">
    <citation type="submission" date="2020-08" db="EMBL/GenBank/DDBJ databases">
        <title>Genomic Encyclopedia of Type Strains, Phase IV (KMG-IV): sequencing the most valuable type-strain genomes for metagenomic binning, comparative biology and taxonomic classification.</title>
        <authorList>
            <person name="Goeker M."/>
        </authorList>
    </citation>
    <scope>NUCLEOTIDE SEQUENCE [LARGE SCALE GENOMIC DNA]</scope>
    <source>
        <strain evidence="2 3">DSM 11805</strain>
    </source>
</reference>
<dbReference type="InterPro" id="IPR032710">
    <property type="entry name" value="NTF2-like_dom_sf"/>
</dbReference>
<dbReference type="Proteomes" id="UP000572212">
    <property type="component" value="Unassembled WGS sequence"/>
</dbReference>
<dbReference type="GO" id="GO:0016787">
    <property type="term" value="F:hydrolase activity"/>
    <property type="evidence" value="ECO:0007669"/>
    <property type="project" value="UniProtKB-KW"/>
</dbReference>
<comment type="caution">
    <text evidence="2">The sequence shown here is derived from an EMBL/GenBank/DDBJ whole genome shotgun (WGS) entry which is preliminary data.</text>
</comment>
<evidence type="ECO:0000259" key="1">
    <source>
        <dbReference type="Pfam" id="PF12680"/>
    </source>
</evidence>
<evidence type="ECO:0000313" key="2">
    <source>
        <dbReference type="EMBL" id="MBB6513265.1"/>
    </source>
</evidence>
<evidence type="ECO:0000313" key="3">
    <source>
        <dbReference type="Proteomes" id="UP000572212"/>
    </source>
</evidence>
<gene>
    <name evidence="2" type="ORF">GGQ92_002072</name>
</gene>
<accession>A0A841RQ04</accession>
<dbReference type="InterPro" id="IPR037401">
    <property type="entry name" value="SnoaL-like"/>
</dbReference>
<dbReference type="Pfam" id="PF12680">
    <property type="entry name" value="SnoaL_2"/>
    <property type="match status" value="1"/>
</dbReference>
<protein>
    <submittedName>
        <fullName evidence="2">Limonene-1,2-epoxide hydrolase</fullName>
    </submittedName>
</protein>
<dbReference type="EMBL" id="JACHON010000010">
    <property type="protein sequence ID" value="MBB6513265.1"/>
    <property type="molecule type" value="Genomic_DNA"/>
</dbReference>
<organism evidence="2 3">
    <name type="scientific">Gracilibacillus halotolerans</name>
    <dbReference type="NCBI Taxonomy" id="74386"/>
    <lineage>
        <taxon>Bacteria</taxon>
        <taxon>Bacillati</taxon>
        <taxon>Bacillota</taxon>
        <taxon>Bacilli</taxon>
        <taxon>Bacillales</taxon>
        <taxon>Bacillaceae</taxon>
        <taxon>Gracilibacillus</taxon>
    </lineage>
</organism>
<dbReference type="Gene3D" id="3.10.450.50">
    <property type="match status" value="1"/>
</dbReference>
<keyword evidence="3" id="KW-1185">Reference proteome</keyword>